<dbReference type="CDD" id="cd01651">
    <property type="entry name" value="RT_G2_intron"/>
    <property type="match status" value="1"/>
</dbReference>
<dbReference type="GO" id="GO:0003676">
    <property type="term" value="F:nucleic acid binding"/>
    <property type="evidence" value="ECO:0007669"/>
    <property type="project" value="InterPro"/>
</dbReference>
<reference evidence="2 3" key="1">
    <citation type="submission" date="2018-03" db="EMBL/GenBank/DDBJ databases">
        <title>The ancient ancestry and fast evolution of plastids.</title>
        <authorList>
            <person name="Moore K.R."/>
            <person name="Magnabosco C."/>
            <person name="Momper L."/>
            <person name="Gold D.A."/>
            <person name="Bosak T."/>
            <person name="Fournier G.P."/>
        </authorList>
    </citation>
    <scope>NUCLEOTIDE SEQUENCE [LARGE SCALE GENOMIC DNA]</scope>
    <source>
        <strain evidence="2 3">CCALA 037</strain>
    </source>
</reference>
<dbReference type="InterPro" id="IPR030931">
    <property type="entry name" value="Group_II_RT_mat"/>
</dbReference>
<dbReference type="Pfam" id="PF13655">
    <property type="entry name" value="RVT_N"/>
    <property type="match status" value="1"/>
</dbReference>
<organism evidence="2 3">
    <name type="scientific">Chamaesiphon polymorphus CCALA 037</name>
    <dbReference type="NCBI Taxonomy" id="2107692"/>
    <lineage>
        <taxon>Bacteria</taxon>
        <taxon>Bacillati</taxon>
        <taxon>Cyanobacteriota</taxon>
        <taxon>Cyanophyceae</taxon>
        <taxon>Gomontiellales</taxon>
        <taxon>Chamaesiphonaceae</taxon>
        <taxon>Chamaesiphon</taxon>
    </lineage>
</organism>
<sequence>MNTAISPMYRWNETNWRKLERSVFKLQKRIFQASNRGDVKLVRRLQKLLISSWTARLLAVRRVTQENQGRKTAGVDGIKSLTPKQRLILVNKIKLGTKAKPTRRVWIPKPGTREERPLGIPTMEDRALQALVKLVLEPEWEARFEPNSYGFRPGRSGHDAIGAIFNSIKSKSKFVLDADISKCFDRINHTKLLLKLNTFPTLRRQIRAWLKAGVMDGKKLFPTIEGTPQGGVLSPLLANIALHGLEELITGLAPKFDLKRSNGYQLPIRHKEKSISCIRYADDFVILHENLEVISMCKKAVEEWLHDLGLELKTSKTKIVHSLNALNDRSPGFNFLGFNIRQFPAGKYRSGKTTNGNLLGFSTIIRPSRASQKRHYRKLVDEINKRKGLSQSALIKALNPIIKGWCNYFSTVSSTKVFSKIYSLLFYKLLKWGIHRHRTKGRKWICHKYFRSINNANWVFASSQGNNILKLIQHNSVKIRRYVKVKGTSSPYDGNWVYWSTRMGNHPEVSNRVATLLKNQKGKCPHCNNYFKDGDLLEVDHIIPKSIGGKDKYDNWQLLHRHCHDIKTVHDGSSGTKSNCNSVEPKPPVKTESWFWQDDMLVMTF</sequence>
<dbReference type="GO" id="GO:0004519">
    <property type="term" value="F:endonuclease activity"/>
    <property type="evidence" value="ECO:0007669"/>
    <property type="project" value="InterPro"/>
</dbReference>
<keyword evidence="3" id="KW-1185">Reference proteome</keyword>
<dbReference type="CDD" id="cd00085">
    <property type="entry name" value="HNHc"/>
    <property type="match status" value="1"/>
</dbReference>
<dbReference type="PANTHER" id="PTHR34047">
    <property type="entry name" value="NUCLEAR INTRON MATURASE 1, MITOCHONDRIAL-RELATED"/>
    <property type="match status" value="1"/>
</dbReference>
<keyword evidence="2" id="KW-0808">Transferase</keyword>
<dbReference type="EMBL" id="PVWO01000045">
    <property type="protein sequence ID" value="PSB58170.1"/>
    <property type="molecule type" value="Genomic_DNA"/>
</dbReference>
<dbReference type="PANTHER" id="PTHR34047:SF10">
    <property type="entry name" value="GROUP II INTRON-ASSOCIATED OPEN READING FRAME"/>
    <property type="match status" value="1"/>
</dbReference>
<dbReference type="Pfam" id="PF08388">
    <property type="entry name" value="GIIM"/>
    <property type="match status" value="1"/>
</dbReference>
<comment type="caution">
    <text evidence="2">The sequence shown here is derived from an EMBL/GenBank/DDBJ whole genome shotgun (WGS) entry which is preliminary data.</text>
</comment>
<evidence type="ECO:0000313" key="3">
    <source>
        <dbReference type="Proteomes" id="UP000238937"/>
    </source>
</evidence>
<dbReference type="GO" id="GO:0008270">
    <property type="term" value="F:zinc ion binding"/>
    <property type="evidence" value="ECO:0007669"/>
    <property type="project" value="InterPro"/>
</dbReference>
<dbReference type="InterPro" id="IPR002711">
    <property type="entry name" value="HNH"/>
</dbReference>
<dbReference type="Pfam" id="PF00078">
    <property type="entry name" value="RVT_1"/>
    <property type="match status" value="1"/>
</dbReference>
<name>A0A2T1GK18_9CYAN</name>
<accession>A0A2T1GK18</accession>
<dbReference type="OrthoDB" id="468044at2"/>
<dbReference type="AlphaFoldDB" id="A0A2T1GK18"/>
<dbReference type="NCBIfam" id="TIGR04416">
    <property type="entry name" value="group_II_RT_mat"/>
    <property type="match status" value="1"/>
</dbReference>
<dbReference type="InterPro" id="IPR043502">
    <property type="entry name" value="DNA/RNA_pol_sf"/>
</dbReference>
<feature type="domain" description="Reverse transcriptase" evidence="1">
    <location>
        <begin position="88"/>
        <end position="340"/>
    </location>
</feature>
<dbReference type="RefSeq" id="WP_106301293.1">
    <property type="nucleotide sequence ID" value="NZ_PVWO01000045.1"/>
</dbReference>
<dbReference type="GO" id="GO:0003964">
    <property type="term" value="F:RNA-directed DNA polymerase activity"/>
    <property type="evidence" value="ECO:0007669"/>
    <property type="project" value="UniProtKB-KW"/>
</dbReference>
<dbReference type="InterPro" id="IPR003615">
    <property type="entry name" value="HNH_nuc"/>
</dbReference>
<dbReference type="Proteomes" id="UP000238937">
    <property type="component" value="Unassembled WGS sequence"/>
</dbReference>
<gene>
    <name evidence="2" type="primary">ltrA</name>
    <name evidence="2" type="ORF">C7B77_05695</name>
</gene>
<dbReference type="InterPro" id="IPR013597">
    <property type="entry name" value="Mat_intron_G2"/>
</dbReference>
<protein>
    <submittedName>
        <fullName evidence="2">Group II intron reverse transcriptase/maturase</fullName>
    </submittedName>
</protein>
<dbReference type="Pfam" id="PF01844">
    <property type="entry name" value="HNH"/>
    <property type="match status" value="1"/>
</dbReference>
<keyword evidence="2" id="KW-0548">Nucleotidyltransferase</keyword>
<dbReference type="PROSITE" id="PS50878">
    <property type="entry name" value="RT_POL"/>
    <property type="match status" value="1"/>
</dbReference>
<dbReference type="Gene3D" id="1.10.30.50">
    <property type="match status" value="1"/>
</dbReference>
<dbReference type="SUPFAM" id="SSF56672">
    <property type="entry name" value="DNA/RNA polymerases"/>
    <property type="match status" value="1"/>
</dbReference>
<evidence type="ECO:0000259" key="1">
    <source>
        <dbReference type="PROSITE" id="PS50878"/>
    </source>
</evidence>
<proteinExistence type="predicted"/>
<evidence type="ECO:0000313" key="2">
    <source>
        <dbReference type="EMBL" id="PSB58170.1"/>
    </source>
</evidence>
<keyword evidence="2" id="KW-0695">RNA-directed DNA polymerase</keyword>
<dbReference type="InterPro" id="IPR051083">
    <property type="entry name" value="GrpII_Intron_Splice-Mob/Def"/>
</dbReference>
<dbReference type="SMART" id="SM00507">
    <property type="entry name" value="HNHc"/>
    <property type="match status" value="1"/>
</dbReference>
<dbReference type="InterPro" id="IPR000477">
    <property type="entry name" value="RT_dom"/>
</dbReference>
<dbReference type="InterPro" id="IPR025960">
    <property type="entry name" value="RVT_N"/>
</dbReference>